<keyword evidence="5" id="KW-0349">Heme</keyword>
<dbReference type="EMBL" id="JASNWA010000004">
    <property type="protein sequence ID" value="KAK3176583.1"/>
    <property type="molecule type" value="Genomic_DNA"/>
</dbReference>
<comment type="cofactor">
    <cofactor evidence="1">
        <name>heme</name>
        <dbReference type="ChEBI" id="CHEBI:30413"/>
    </cofactor>
</comment>
<keyword evidence="5" id="KW-0503">Monooxygenase</keyword>
<keyword evidence="5" id="KW-0560">Oxidoreductase</keyword>
<keyword evidence="4 5" id="KW-0408">Iron</keyword>
<keyword evidence="3 5" id="KW-0479">Metal-binding</keyword>
<protein>
    <recommendedName>
        <fullName evidence="8">Cytochrome P450</fullName>
    </recommendedName>
</protein>
<comment type="caution">
    <text evidence="6">The sequence shown here is derived from an EMBL/GenBank/DDBJ whole genome shotgun (WGS) entry which is preliminary data.</text>
</comment>
<evidence type="ECO:0008006" key="8">
    <source>
        <dbReference type="Google" id="ProtNLM"/>
    </source>
</evidence>
<dbReference type="InterPro" id="IPR001128">
    <property type="entry name" value="Cyt_P450"/>
</dbReference>
<dbReference type="GO" id="GO:0005506">
    <property type="term" value="F:iron ion binding"/>
    <property type="evidence" value="ECO:0007669"/>
    <property type="project" value="InterPro"/>
</dbReference>
<evidence type="ECO:0000256" key="2">
    <source>
        <dbReference type="ARBA" id="ARBA00010617"/>
    </source>
</evidence>
<dbReference type="Gene3D" id="1.10.630.10">
    <property type="entry name" value="Cytochrome P450"/>
    <property type="match status" value="1"/>
</dbReference>
<dbReference type="PROSITE" id="PS00086">
    <property type="entry name" value="CYTOCHROME_P450"/>
    <property type="match status" value="1"/>
</dbReference>
<dbReference type="PANTHER" id="PTHR24305:SF166">
    <property type="entry name" value="CYTOCHROME P450 12A4, MITOCHONDRIAL-RELATED"/>
    <property type="match status" value="1"/>
</dbReference>
<dbReference type="SUPFAM" id="SSF48264">
    <property type="entry name" value="Cytochrome P450"/>
    <property type="match status" value="1"/>
</dbReference>
<sequence length="365" mass="42040">MDKLSPYRIRVNYIDGGLKTVYGFDKHLWHSVFENYQTTTIFGSLPKKPHSYWRKQVSNIYTKNNILKAPVAREVSQEVVHNRWMSMLSSASQASQPMDVYELDLAITMDLTSAYVYDIANGANHIQDVEQRTHWNKHYMFYQQEMYSTIDLLTRWKLNPLPKKVDTAIEVVEEVGMTMADAITKRDIEGKALANEGVLYHQPQKTIPSDPETKAKQLASEMLDHCGCTLGPYSNIPGEVRVGSQGYILHRNEAVYPDAERWWPERWMSFYRVEEIVKDADERARAEDEQHRRDMQRWFFSFGSGNRACPGKDYGMLGIKAVMGATYAKFTTEVAEDDDMTQMDGNSEGQPKGMRCLIPFNTVKE</sequence>
<dbReference type="Pfam" id="PF00067">
    <property type="entry name" value="p450"/>
    <property type="match status" value="1"/>
</dbReference>
<dbReference type="AlphaFoldDB" id="A0AAD9ZDM3"/>
<comment type="similarity">
    <text evidence="2 5">Belongs to the cytochrome P450 family.</text>
</comment>
<reference evidence="6" key="1">
    <citation type="submission" date="2022-11" db="EMBL/GenBank/DDBJ databases">
        <title>Chromosomal genome sequence assembly and mating type (MAT) locus characterization of the leprose asexual lichenized fungus Lepraria neglecta (Nyl.) Erichsen.</title>
        <authorList>
            <person name="Allen J.L."/>
            <person name="Pfeffer B."/>
        </authorList>
    </citation>
    <scope>NUCLEOTIDE SEQUENCE</scope>
    <source>
        <strain evidence="6">Allen 5258</strain>
    </source>
</reference>
<dbReference type="PANTHER" id="PTHR24305">
    <property type="entry name" value="CYTOCHROME P450"/>
    <property type="match status" value="1"/>
</dbReference>
<dbReference type="GO" id="GO:0016705">
    <property type="term" value="F:oxidoreductase activity, acting on paired donors, with incorporation or reduction of molecular oxygen"/>
    <property type="evidence" value="ECO:0007669"/>
    <property type="project" value="InterPro"/>
</dbReference>
<evidence type="ECO:0000256" key="5">
    <source>
        <dbReference type="RuleBase" id="RU000461"/>
    </source>
</evidence>
<dbReference type="InterPro" id="IPR050121">
    <property type="entry name" value="Cytochrome_P450_monoxygenase"/>
</dbReference>
<dbReference type="Proteomes" id="UP001276659">
    <property type="component" value="Unassembled WGS sequence"/>
</dbReference>
<evidence type="ECO:0000256" key="4">
    <source>
        <dbReference type="ARBA" id="ARBA00023004"/>
    </source>
</evidence>
<evidence type="ECO:0000313" key="7">
    <source>
        <dbReference type="Proteomes" id="UP001276659"/>
    </source>
</evidence>
<evidence type="ECO:0000256" key="1">
    <source>
        <dbReference type="ARBA" id="ARBA00001971"/>
    </source>
</evidence>
<dbReference type="GO" id="GO:0004497">
    <property type="term" value="F:monooxygenase activity"/>
    <property type="evidence" value="ECO:0007669"/>
    <property type="project" value="UniProtKB-KW"/>
</dbReference>
<keyword evidence="7" id="KW-1185">Reference proteome</keyword>
<name>A0AAD9ZDM3_9LECA</name>
<dbReference type="GO" id="GO:0020037">
    <property type="term" value="F:heme binding"/>
    <property type="evidence" value="ECO:0007669"/>
    <property type="project" value="InterPro"/>
</dbReference>
<proteinExistence type="inferred from homology"/>
<gene>
    <name evidence="6" type="ORF">OEA41_007906</name>
</gene>
<dbReference type="InterPro" id="IPR036396">
    <property type="entry name" value="Cyt_P450_sf"/>
</dbReference>
<evidence type="ECO:0000313" key="6">
    <source>
        <dbReference type="EMBL" id="KAK3176583.1"/>
    </source>
</evidence>
<accession>A0AAD9ZDM3</accession>
<evidence type="ECO:0000256" key="3">
    <source>
        <dbReference type="ARBA" id="ARBA00022723"/>
    </source>
</evidence>
<organism evidence="6 7">
    <name type="scientific">Lepraria neglecta</name>
    <dbReference type="NCBI Taxonomy" id="209136"/>
    <lineage>
        <taxon>Eukaryota</taxon>
        <taxon>Fungi</taxon>
        <taxon>Dikarya</taxon>
        <taxon>Ascomycota</taxon>
        <taxon>Pezizomycotina</taxon>
        <taxon>Lecanoromycetes</taxon>
        <taxon>OSLEUM clade</taxon>
        <taxon>Lecanoromycetidae</taxon>
        <taxon>Lecanorales</taxon>
        <taxon>Lecanorineae</taxon>
        <taxon>Stereocaulaceae</taxon>
        <taxon>Lepraria</taxon>
    </lineage>
</organism>
<dbReference type="InterPro" id="IPR017972">
    <property type="entry name" value="Cyt_P450_CS"/>
</dbReference>